<dbReference type="EMBL" id="MU003785">
    <property type="protein sequence ID" value="KAF2722045.1"/>
    <property type="molecule type" value="Genomic_DNA"/>
</dbReference>
<dbReference type="InterPro" id="IPR049128">
    <property type="entry name" value="Pop8-like_dom"/>
</dbReference>
<gene>
    <name evidence="3" type="ORF">K431DRAFT_59086</name>
</gene>
<keyword evidence="4" id="KW-1185">Reference proteome</keyword>
<dbReference type="Pfam" id="PF20976">
    <property type="entry name" value="Pop8"/>
    <property type="match status" value="1"/>
</dbReference>
<dbReference type="PANTHER" id="PTHR28173:SF1">
    <property type="entry name" value="RIBONUCLEASES P_MRP PROTEIN SUBUNIT POP8"/>
    <property type="match status" value="1"/>
</dbReference>
<dbReference type="GO" id="GO:0034965">
    <property type="term" value="P:intronic box C/D snoRNA processing"/>
    <property type="evidence" value="ECO:0007669"/>
    <property type="project" value="TreeGrafter"/>
</dbReference>
<proteinExistence type="predicted"/>
<dbReference type="GO" id="GO:0000172">
    <property type="term" value="C:ribonuclease MRP complex"/>
    <property type="evidence" value="ECO:0007669"/>
    <property type="project" value="InterPro"/>
</dbReference>
<dbReference type="OrthoDB" id="5530243at2759"/>
<dbReference type="GO" id="GO:0005655">
    <property type="term" value="C:nucleolar ribonuclease P complex"/>
    <property type="evidence" value="ECO:0007669"/>
    <property type="project" value="InterPro"/>
</dbReference>
<feature type="region of interest" description="Disordered" evidence="1">
    <location>
        <begin position="1"/>
        <end position="44"/>
    </location>
</feature>
<dbReference type="GO" id="GO:0000171">
    <property type="term" value="F:ribonuclease MRP activity"/>
    <property type="evidence" value="ECO:0007669"/>
    <property type="project" value="TreeGrafter"/>
</dbReference>
<dbReference type="Proteomes" id="UP000799441">
    <property type="component" value="Unassembled WGS sequence"/>
</dbReference>
<dbReference type="InterPro" id="IPR020347">
    <property type="entry name" value="Pop8"/>
</dbReference>
<name>A0A9P4Q9G2_9PEZI</name>
<evidence type="ECO:0000313" key="3">
    <source>
        <dbReference type="EMBL" id="KAF2722045.1"/>
    </source>
</evidence>
<dbReference type="GO" id="GO:0008033">
    <property type="term" value="P:tRNA processing"/>
    <property type="evidence" value="ECO:0007669"/>
    <property type="project" value="InterPro"/>
</dbReference>
<dbReference type="AlphaFoldDB" id="A0A9P4Q9G2"/>
<feature type="domain" description="Ribonucleases P/MRP subunit Pop8-like" evidence="2">
    <location>
        <begin position="59"/>
        <end position="137"/>
    </location>
</feature>
<evidence type="ECO:0000259" key="2">
    <source>
        <dbReference type="Pfam" id="PF20976"/>
    </source>
</evidence>
<evidence type="ECO:0000313" key="4">
    <source>
        <dbReference type="Proteomes" id="UP000799441"/>
    </source>
</evidence>
<dbReference type="PANTHER" id="PTHR28173">
    <property type="entry name" value="RIBONUCLEASES P/MRP PROTEIN SUBUNIT POP8"/>
    <property type="match status" value="1"/>
</dbReference>
<dbReference type="GO" id="GO:0000294">
    <property type="term" value="P:nuclear-transcribed mRNA catabolic process, RNase MRP-dependent"/>
    <property type="evidence" value="ECO:0007669"/>
    <property type="project" value="TreeGrafter"/>
</dbReference>
<reference evidence="3" key="1">
    <citation type="journal article" date="2020" name="Stud. Mycol.">
        <title>101 Dothideomycetes genomes: a test case for predicting lifestyles and emergence of pathogens.</title>
        <authorList>
            <person name="Haridas S."/>
            <person name="Albert R."/>
            <person name="Binder M."/>
            <person name="Bloem J."/>
            <person name="Labutti K."/>
            <person name="Salamov A."/>
            <person name="Andreopoulos B."/>
            <person name="Baker S."/>
            <person name="Barry K."/>
            <person name="Bills G."/>
            <person name="Bluhm B."/>
            <person name="Cannon C."/>
            <person name="Castanera R."/>
            <person name="Culley D."/>
            <person name="Daum C."/>
            <person name="Ezra D."/>
            <person name="Gonzalez J."/>
            <person name="Henrissat B."/>
            <person name="Kuo A."/>
            <person name="Liang C."/>
            <person name="Lipzen A."/>
            <person name="Lutzoni F."/>
            <person name="Magnuson J."/>
            <person name="Mondo S."/>
            <person name="Nolan M."/>
            <person name="Ohm R."/>
            <person name="Pangilinan J."/>
            <person name="Park H.-J."/>
            <person name="Ramirez L."/>
            <person name="Alfaro M."/>
            <person name="Sun H."/>
            <person name="Tritt A."/>
            <person name="Yoshinaga Y."/>
            <person name="Zwiers L.-H."/>
            <person name="Turgeon B."/>
            <person name="Goodwin S."/>
            <person name="Spatafora J."/>
            <person name="Crous P."/>
            <person name="Grigoriev I."/>
        </authorList>
    </citation>
    <scope>NUCLEOTIDE SEQUENCE</scope>
    <source>
        <strain evidence="3">CBS 116435</strain>
    </source>
</reference>
<feature type="compositionally biased region" description="Polar residues" evidence="1">
    <location>
        <begin position="1"/>
        <end position="11"/>
    </location>
</feature>
<feature type="compositionally biased region" description="Low complexity" evidence="1">
    <location>
        <begin position="14"/>
        <end position="24"/>
    </location>
</feature>
<accession>A0A9P4Q9G2</accession>
<evidence type="ECO:0000256" key="1">
    <source>
        <dbReference type="SAM" id="MobiDB-lite"/>
    </source>
</evidence>
<organism evidence="3 4">
    <name type="scientific">Polychaeton citri CBS 116435</name>
    <dbReference type="NCBI Taxonomy" id="1314669"/>
    <lineage>
        <taxon>Eukaryota</taxon>
        <taxon>Fungi</taxon>
        <taxon>Dikarya</taxon>
        <taxon>Ascomycota</taxon>
        <taxon>Pezizomycotina</taxon>
        <taxon>Dothideomycetes</taxon>
        <taxon>Dothideomycetidae</taxon>
        <taxon>Capnodiales</taxon>
        <taxon>Capnodiaceae</taxon>
        <taxon>Polychaeton</taxon>
    </lineage>
</organism>
<dbReference type="GO" id="GO:0004526">
    <property type="term" value="F:ribonuclease P activity"/>
    <property type="evidence" value="ECO:0007669"/>
    <property type="project" value="TreeGrafter"/>
</dbReference>
<comment type="caution">
    <text evidence="3">The sequence shown here is derived from an EMBL/GenBank/DDBJ whole genome shotgun (WGS) entry which is preliminary data.</text>
</comment>
<protein>
    <recommendedName>
        <fullName evidence="2">Ribonucleases P/MRP subunit Pop8-like domain-containing protein</fullName>
    </recommendedName>
</protein>
<sequence>MQEDQSLSTLPDITETTAATASTTQPSTNGKDNETVRPRKRKAEKNLTISQFTITTPTHAYVHLQHLTPTSLPETPSSFSSLDATTALLDIRASLSQFLGMHGTAIPIDVLKLQGRDVWIRIPSDDRHALIAAVGGWMGKNGQGWRVKGWSSWSVGSCNNESSCQSLFTDG</sequence>